<gene>
    <name evidence="2" type="ORF">IEO21_01019</name>
</gene>
<name>A0A8H7U5U2_9APHY</name>
<dbReference type="Proteomes" id="UP000639403">
    <property type="component" value="Unassembled WGS sequence"/>
</dbReference>
<dbReference type="PANTHER" id="PTHR14256">
    <property type="entry name" value="NADH-UBIQUINONE OXIDOREDUCTASE MLRQ SUBUNIT"/>
    <property type="match status" value="1"/>
</dbReference>
<dbReference type="Pfam" id="PF06522">
    <property type="entry name" value="B12D"/>
    <property type="match status" value="1"/>
</dbReference>
<dbReference type="AlphaFoldDB" id="A0A8H7U5U2"/>
<accession>A0A8H7U5U2</accession>
<comment type="caution">
    <text evidence="2">The sequence shown here is derived from an EMBL/GenBank/DDBJ whole genome shotgun (WGS) entry which is preliminary data.</text>
</comment>
<dbReference type="EMBL" id="JADOXO010000006">
    <property type="protein sequence ID" value="KAF9821042.1"/>
    <property type="molecule type" value="Genomic_DNA"/>
</dbReference>
<feature type="transmembrane region" description="Helical" evidence="1">
    <location>
        <begin position="20"/>
        <end position="36"/>
    </location>
</feature>
<keyword evidence="1" id="KW-0812">Transmembrane</keyword>
<organism evidence="2 3">
    <name type="scientific">Rhodonia placenta</name>
    <dbReference type="NCBI Taxonomy" id="104341"/>
    <lineage>
        <taxon>Eukaryota</taxon>
        <taxon>Fungi</taxon>
        <taxon>Dikarya</taxon>
        <taxon>Basidiomycota</taxon>
        <taxon>Agaricomycotina</taxon>
        <taxon>Agaricomycetes</taxon>
        <taxon>Polyporales</taxon>
        <taxon>Adustoporiaceae</taxon>
        <taxon>Rhodonia</taxon>
    </lineage>
</organism>
<reference evidence="2" key="1">
    <citation type="submission" date="2020-11" db="EMBL/GenBank/DDBJ databases">
        <authorList>
            <person name="Koelle M."/>
            <person name="Horta M.A.C."/>
            <person name="Nowrousian M."/>
            <person name="Ohm R.A."/>
            <person name="Benz P."/>
            <person name="Pilgard A."/>
        </authorList>
    </citation>
    <scope>NUCLEOTIDE SEQUENCE</scope>
    <source>
        <strain evidence="2">FPRL280</strain>
    </source>
</reference>
<evidence type="ECO:0000313" key="3">
    <source>
        <dbReference type="Proteomes" id="UP000639403"/>
    </source>
</evidence>
<evidence type="ECO:0000313" key="2">
    <source>
        <dbReference type="EMBL" id="KAF9821042.1"/>
    </source>
</evidence>
<keyword evidence="1" id="KW-1133">Transmembrane helix</keyword>
<sequence>MSQLRKGFLKNWFAIEHGDSFAVVGLVVVGGTWYLARLARGPTVVWTKENPTPWNEIKPNEGTKMLTVNQHFEKGWERKKL</sequence>
<dbReference type="InterPro" id="IPR010530">
    <property type="entry name" value="B12D"/>
</dbReference>
<dbReference type="PANTHER" id="PTHR14256:SF1">
    <property type="entry name" value="GEO09626P1"/>
    <property type="match status" value="1"/>
</dbReference>
<proteinExistence type="predicted"/>
<reference evidence="2" key="2">
    <citation type="journal article" name="Front. Microbiol.">
        <title>Degradative Capacity of Two Strains of Rhodonia placenta: From Phenotype to Genotype.</title>
        <authorList>
            <person name="Kolle M."/>
            <person name="Horta M.A.C."/>
            <person name="Nowrousian M."/>
            <person name="Ohm R.A."/>
            <person name="Benz J.P."/>
            <person name="Pilgard A."/>
        </authorList>
    </citation>
    <scope>NUCLEOTIDE SEQUENCE</scope>
    <source>
        <strain evidence="2">FPRL280</strain>
    </source>
</reference>
<protein>
    <submittedName>
        <fullName evidence="2">Uncharacterized protein</fullName>
    </submittedName>
</protein>
<evidence type="ECO:0000256" key="1">
    <source>
        <dbReference type="SAM" id="Phobius"/>
    </source>
</evidence>
<keyword evidence="1" id="KW-0472">Membrane</keyword>